<dbReference type="InterPro" id="IPR001313">
    <property type="entry name" value="Pumilio_RNA-bd_rpt"/>
</dbReference>
<dbReference type="Pfam" id="PF00642">
    <property type="entry name" value="zf-CCCH"/>
    <property type="match status" value="1"/>
</dbReference>
<evidence type="ECO:0000256" key="2">
    <source>
        <dbReference type="ARBA" id="ARBA00022737"/>
    </source>
</evidence>
<dbReference type="AlphaFoldDB" id="A0AAV9D520"/>
<evidence type="ECO:0000313" key="12">
    <source>
        <dbReference type="Proteomes" id="UP001180020"/>
    </source>
</evidence>
<reference evidence="11" key="1">
    <citation type="journal article" date="2023" name="Nat. Commun.">
        <title>Diploid and tetraploid genomes of Acorus and the evolution of monocots.</title>
        <authorList>
            <person name="Ma L."/>
            <person name="Liu K.W."/>
            <person name="Li Z."/>
            <person name="Hsiao Y.Y."/>
            <person name="Qi Y."/>
            <person name="Fu T."/>
            <person name="Tang G.D."/>
            <person name="Zhang D."/>
            <person name="Sun W.H."/>
            <person name="Liu D.K."/>
            <person name="Li Y."/>
            <person name="Chen G.Z."/>
            <person name="Liu X.D."/>
            <person name="Liao X.Y."/>
            <person name="Jiang Y.T."/>
            <person name="Yu X."/>
            <person name="Hao Y."/>
            <person name="Huang J."/>
            <person name="Zhao X.W."/>
            <person name="Ke S."/>
            <person name="Chen Y.Y."/>
            <person name="Wu W.L."/>
            <person name="Hsu J.L."/>
            <person name="Lin Y.F."/>
            <person name="Huang M.D."/>
            <person name="Li C.Y."/>
            <person name="Huang L."/>
            <person name="Wang Z.W."/>
            <person name="Zhao X."/>
            <person name="Zhong W.Y."/>
            <person name="Peng D.H."/>
            <person name="Ahmad S."/>
            <person name="Lan S."/>
            <person name="Zhang J.S."/>
            <person name="Tsai W.C."/>
            <person name="Van de Peer Y."/>
            <person name="Liu Z.J."/>
        </authorList>
    </citation>
    <scope>NUCLEOTIDE SEQUENCE</scope>
    <source>
        <strain evidence="11">CP</strain>
    </source>
</reference>
<dbReference type="PANTHER" id="PTHR12537">
    <property type="entry name" value="RNA BINDING PROTEIN PUMILIO-RELATED"/>
    <property type="match status" value="1"/>
</dbReference>
<feature type="domain" description="PUM-HD" evidence="10">
    <location>
        <begin position="104"/>
        <end position="451"/>
    </location>
</feature>
<accession>A0AAV9D520</accession>
<dbReference type="InterPro" id="IPR011989">
    <property type="entry name" value="ARM-like"/>
</dbReference>
<organism evidence="11 12">
    <name type="scientific">Acorus calamus</name>
    <name type="common">Sweet flag</name>
    <dbReference type="NCBI Taxonomy" id="4465"/>
    <lineage>
        <taxon>Eukaryota</taxon>
        <taxon>Viridiplantae</taxon>
        <taxon>Streptophyta</taxon>
        <taxon>Embryophyta</taxon>
        <taxon>Tracheophyta</taxon>
        <taxon>Spermatophyta</taxon>
        <taxon>Magnoliopsida</taxon>
        <taxon>Liliopsida</taxon>
        <taxon>Acoraceae</taxon>
        <taxon>Acorus</taxon>
    </lineage>
</organism>
<dbReference type="SUPFAM" id="SSF48371">
    <property type="entry name" value="ARM repeat"/>
    <property type="match status" value="1"/>
</dbReference>
<comment type="function">
    <text evidence="6">Sequence-specific RNA-binding protein that regulates translation and mRNA stability by binding the 3'-UTR of target mRNAs.</text>
</comment>
<dbReference type="SMART" id="SM00025">
    <property type="entry name" value="Pumilio"/>
    <property type="match status" value="7"/>
</dbReference>
<dbReference type="PROSITE" id="PS50303">
    <property type="entry name" value="PUM_HD"/>
    <property type="match status" value="1"/>
</dbReference>
<gene>
    <name evidence="11" type="ORF">QJS10_CPB15g02071</name>
</gene>
<dbReference type="SUPFAM" id="SSF90229">
    <property type="entry name" value="CCCH zinc finger"/>
    <property type="match status" value="1"/>
</dbReference>
<dbReference type="GO" id="GO:0008270">
    <property type="term" value="F:zinc ion binding"/>
    <property type="evidence" value="ECO:0007669"/>
    <property type="project" value="UniProtKB-KW"/>
</dbReference>
<feature type="repeat" description="Pumilio" evidence="7">
    <location>
        <begin position="352"/>
        <end position="387"/>
    </location>
</feature>
<dbReference type="PROSITE" id="PS50302">
    <property type="entry name" value="PUM"/>
    <property type="match status" value="6"/>
</dbReference>
<dbReference type="Gene3D" id="4.10.1000.10">
    <property type="entry name" value="Zinc finger, CCCH-type"/>
    <property type="match status" value="1"/>
</dbReference>
<protein>
    <submittedName>
        <fullName evidence="11">Uncharacterized protein</fullName>
    </submittedName>
</protein>
<dbReference type="PROSITE" id="PS50103">
    <property type="entry name" value="ZF_C3H1"/>
    <property type="match status" value="1"/>
</dbReference>
<dbReference type="Proteomes" id="UP001180020">
    <property type="component" value="Unassembled WGS sequence"/>
</dbReference>
<dbReference type="PANTHER" id="PTHR12537:SF147">
    <property type="entry name" value="PUMILIO HOMOLOG 12"/>
    <property type="match status" value="1"/>
</dbReference>
<dbReference type="GO" id="GO:0003729">
    <property type="term" value="F:mRNA binding"/>
    <property type="evidence" value="ECO:0007669"/>
    <property type="project" value="TreeGrafter"/>
</dbReference>
<dbReference type="GO" id="GO:0006417">
    <property type="term" value="P:regulation of translation"/>
    <property type="evidence" value="ECO:0007669"/>
    <property type="project" value="UniProtKB-KW"/>
</dbReference>
<dbReference type="InterPro" id="IPR016024">
    <property type="entry name" value="ARM-type_fold"/>
</dbReference>
<sequence>MDKRWTGQEKVILNSPSLNAHSDEYLTRGIANLSLQDRVPRDDEQHHHQMPQYNQLFHHHQNFQNNLFRPSFSDGIGTICRYYEQGYCAKGEMCNFIHGRKQSYPDKILTRSHGKKSIKKFNNNIGQTKWPESHKSTVNDDVRNYYSLVKDWEDFHSFQEEFDEIYVEIIDYIVELMTDPIGKSLIQKLLELCNEDQQWRILYTITRDREKLIEISCDMHGNKVVQKVIETLKTHDQAWILVSALKYGILKLITDSNGYHVVNSCLNHLKYAYNEFLFADVVDHFLDISMNSHGCCVLKNYFDQAYDKQKPLFFHKIIENTLSLSQDRVGNYMVQHILSHELPWATKRILNALEGHHVELSMQKCGSHVVETCLNLCDPKESAHIVLELLHSPQFSQLLKDQYGNYIIQTALRVSQGHIYTSLVKAIKPHIPELQNHPYGNSILSKPKFKKHLKSSFF</sequence>
<feature type="zinc finger region" description="C3H1-type" evidence="8">
    <location>
        <begin position="79"/>
        <end position="101"/>
    </location>
</feature>
<name>A0AAV9D520_ACOCL</name>
<keyword evidence="5" id="KW-0810">Translation regulation</keyword>
<dbReference type="EMBL" id="JAUJYO010000015">
    <property type="protein sequence ID" value="KAK1296390.1"/>
    <property type="molecule type" value="Genomic_DNA"/>
</dbReference>
<dbReference type="Pfam" id="PF00806">
    <property type="entry name" value="PUF"/>
    <property type="match status" value="7"/>
</dbReference>
<evidence type="ECO:0000259" key="10">
    <source>
        <dbReference type="PROSITE" id="PS50303"/>
    </source>
</evidence>
<dbReference type="Gene3D" id="1.25.10.10">
    <property type="entry name" value="Leucine-rich Repeat Variant"/>
    <property type="match status" value="1"/>
</dbReference>
<keyword evidence="3 8" id="KW-0863">Zinc-finger</keyword>
<dbReference type="SMART" id="SM00356">
    <property type="entry name" value="ZnF_C3H1"/>
    <property type="match status" value="1"/>
</dbReference>
<dbReference type="InterPro" id="IPR033133">
    <property type="entry name" value="PUM-HD"/>
</dbReference>
<feature type="repeat" description="Pumilio" evidence="7">
    <location>
        <begin position="316"/>
        <end position="351"/>
    </location>
</feature>
<keyword evidence="12" id="KW-1185">Reference proteome</keyword>
<feature type="repeat" description="Pumilio" evidence="7">
    <location>
        <begin position="168"/>
        <end position="204"/>
    </location>
</feature>
<dbReference type="InterPro" id="IPR036855">
    <property type="entry name" value="Znf_CCCH_sf"/>
</dbReference>
<evidence type="ECO:0000256" key="1">
    <source>
        <dbReference type="ARBA" id="ARBA00022723"/>
    </source>
</evidence>
<evidence type="ECO:0000256" key="4">
    <source>
        <dbReference type="ARBA" id="ARBA00022833"/>
    </source>
</evidence>
<evidence type="ECO:0000256" key="7">
    <source>
        <dbReference type="PROSITE-ProRule" id="PRU00317"/>
    </source>
</evidence>
<evidence type="ECO:0000256" key="5">
    <source>
        <dbReference type="ARBA" id="ARBA00022845"/>
    </source>
</evidence>
<evidence type="ECO:0000256" key="3">
    <source>
        <dbReference type="ARBA" id="ARBA00022771"/>
    </source>
</evidence>
<keyword evidence="2" id="KW-0677">Repeat</keyword>
<dbReference type="FunFam" id="1.25.10.10:FF:000237">
    <property type="entry name" value="Pumilio homolog 9"/>
    <property type="match status" value="1"/>
</dbReference>
<evidence type="ECO:0000259" key="9">
    <source>
        <dbReference type="PROSITE" id="PS50103"/>
    </source>
</evidence>
<dbReference type="InterPro" id="IPR000571">
    <property type="entry name" value="Znf_CCCH"/>
</dbReference>
<keyword evidence="4 8" id="KW-0862">Zinc</keyword>
<proteinExistence type="predicted"/>
<evidence type="ECO:0000313" key="11">
    <source>
        <dbReference type="EMBL" id="KAK1296390.1"/>
    </source>
</evidence>
<feature type="repeat" description="Pumilio" evidence="7">
    <location>
        <begin position="280"/>
        <end position="315"/>
    </location>
</feature>
<evidence type="ECO:0000256" key="6">
    <source>
        <dbReference type="ARBA" id="ARBA00058490"/>
    </source>
</evidence>
<comment type="caution">
    <text evidence="11">The sequence shown here is derived from an EMBL/GenBank/DDBJ whole genome shotgun (WGS) entry which is preliminary data.</text>
</comment>
<feature type="repeat" description="Pumilio" evidence="7">
    <location>
        <begin position="388"/>
        <end position="425"/>
    </location>
</feature>
<feature type="repeat" description="Pumilio" evidence="7">
    <location>
        <begin position="207"/>
        <end position="243"/>
    </location>
</feature>
<keyword evidence="1 8" id="KW-0479">Metal-binding</keyword>
<dbReference type="GO" id="GO:0005737">
    <property type="term" value="C:cytoplasm"/>
    <property type="evidence" value="ECO:0007669"/>
    <property type="project" value="TreeGrafter"/>
</dbReference>
<feature type="domain" description="C3H1-type" evidence="9">
    <location>
        <begin position="79"/>
        <end position="101"/>
    </location>
</feature>
<reference evidence="11" key="2">
    <citation type="submission" date="2023-06" db="EMBL/GenBank/DDBJ databases">
        <authorList>
            <person name="Ma L."/>
            <person name="Liu K.-W."/>
            <person name="Li Z."/>
            <person name="Hsiao Y.-Y."/>
            <person name="Qi Y."/>
            <person name="Fu T."/>
            <person name="Tang G."/>
            <person name="Zhang D."/>
            <person name="Sun W.-H."/>
            <person name="Liu D.-K."/>
            <person name="Li Y."/>
            <person name="Chen G.-Z."/>
            <person name="Liu X.-D."/>
            <person name="Liao X.-Y."/>
            <person name="Jiang Y.-T."/>
            <person name="Yu X."/>
            <person name="Hao Y."/>
            <person name="Huang J."/>
            <person name="Zhao X.-W."/>
            <person name="Ke S."/>
            <person name="Chen Y.-Y."/>
            <person name="Wu W.-L."/>
            <person name="Hsu J.-L."/>
            <person name="Lin Y.-F."/>
            <person name="Huang M.-D."/>
            <person name="Li C.-Y."/>
            <person name="Huang L."/>
            <person name="Wang Z.-W."/>
            <person name="Zhao X."/>
            <person name="Zhong W.-Y."/>
            <person name="Peng D.-H."/>
            <person name="Ahmad S."/>
            <person name="Lan S."/>
            <person name="Zhang J.-S."/>
            <person name="Tsai W.-C."/>
            <person name="Van De Peer Y."/>
            <person name="Liu Z.-J."/>
        </authorList>
    </citation>
    <scope>NUCLEOTIDE SEQUENCE</scope>
    <source>
        <strain evidence="11">CP</strain>
        <tissue evidence="11">Leaves</tissue>
    </source>
</reference>
<evidence type="ECO:0000256" key="8">
    <source>
        <dbReference type="PROSITE-ProRule" id="PRU00723"/>
    </source>
</evidence>